<dbReference type="RefSeq" id="XP_037149788.1">
    <property type="nucleotide sequence ID" value="XM_037294407.1"/>
</dbReference>
<comment type="caution">
    <text evidence="2">The sequence shown here is derived from an EMBL/GenBank/DDBJ whole genome shotgun (WGS) entry which is preliminary data.</text>
</comment>
<keyword evidence="3" id="KW-1185">Reference proteome</keyword>
<sequence>MFSTSVLALLASPRSRTARPNQIPFPPTKPPIPPPTSLPYASNPARNPAGRRRQPPPTPRMPNAKAGYPTTQVTIGDGHHPLGLRRLTPSPPSPPSTPPMVYASHPPTTPITSPLPTRLPPLTYPTPETLKLTTTATYPGWPRNGLVVGTQAAMSANSLAVWQDQTLCCRTATASKFAGLGAHSDADTLKAKCSVSAAIGTSGTGF</sequence>
<evidence type="ECO:0000256" key="1">
    <source>
        <dbReference type="SAM" id="MobiDB-lite"/>
    </source>
</evidence>
<feature type="region of interest" description="Disordered" evidence="1">
    <location>
        <begin position="108"/>
        <end position="128"/>
    </location>
</feature>
<reference evidence="2 3" key="1">
    <citation type="journal article" date="2020" name="Genomics">
        <title>Complete, high-quality genomes from long-read metagenomic sequencing of two wolf lichen thalli reveals enigmatic genome architecture.</title>
        <authorList>
            <person name="McKenzie S.K."/>
            <person name="Walston R.F."/>
            <person name="Allen J.L."/>
        </authorList>
    </citation>
    <scope>NUCLEOTIDE SEQUENCE [LARGE SCALE GENOMIC DNA]</scope>
    <source>
        <strain evidence="2">WasteWater1</strain>
    </source>
</reference>
<accession>A0A8H6FA56</accession>
<protein>
    <submittedName>
        <fullName evidence="2">Uncharacterized protein</fullName>
    </submittedName>
</protein>
<dbReference type="AlphaFoldDB" id="A0A8H6FA56"/>
<gene>
    <name evidence="2" type="ORF">HO133_003485</name>
</gene>
<dbReference type="EMBL" id="JACCJB010000017">
    <property type="protein sequence ID" value="KAF6220353.1"/>
    <property type="molecule type" value="Genomic_DNA"/>
</dbReference>
<name>A0A8H6FA56_9LECA</name>
<feature type="compositionally biased region" description="Pro residues" evidence="1">
    <location>
        <begin position="23"/>
        <end position="37"/>
    </location>
</feature>
<feature type="region of interest" description="Disordered" evidence="1">
    <location>
        <begin position="1"/>
        <end position="81"/>
    </location>
</feature>
<evidence type="ECO:0000313" key="3">
    <source>
        <dbReference type="Proteomes" id="UP000593566"/>
    </source>
</evidence>
<organism evidence="2 3">
    <name type="scientific">Letharia lupina</name>
    <dbReference type="NCBI Taxonomy" id="560253"/>
    <lineage>
        <taxon>Eukaryota</taxon>
        <taxon>Fungi</taxon>
        <taxon>Dikarya</taxon>
        <taxon>Ascomycota</taxon>
        <taxon>Pezizomycotina</taxon>
        <taxon>Lecanoromycetes</taxon>
        <taxon>OSLEUM clade</taxon>
        <taxon>Lecanoromycetidae</taxon>
        <taxon>Lecanorales</taxon>
        <taxon>Lecanorineae</taxon>
        <taxon>Parmeliaceae</taxon>
        <taxon>Letharia</taxon>
    </lineage>
</organism>
<dbReference type="Proteomes" id="UP000593566">
    <property type="component" value="Unassembled WGS sequence"/>
</dbReference>
<dbReference type="GeneID" id="59331896"/>
<proteinExistence type="predicted"/>
<evidence type="ECO:0000313" key="2">
    <source>
        <dbReference type="EMBL" id="KAF6220353.1"/>
    </source>
</evidence>